<name>A0A1M6ZV15_9FLAO</name>
<protein>
    <recommendedName>
        <fullName evidence="1">HNH nuclease domain-containing protein</fullName>
    </recommendedName>
</protein>
<reference evidence="3 4" key="1">
    <citation type="submission" date="2016-11" db="EMBL/GenBank/DDBJ databases">
        <authorList>
            <person name="Varghese N."/>
            <person name="Submissions S."/>
        </authorList>
    </citation>
    <scope>NUCLEOTIDE SEQUENCE [LARGE SCALE GENOMIC DNA]</scope>
    <source>
        <strain evidence="3 4">CGMCC 1.12174</strain>
        <strain evidence="2 5">DSM 26351</strain>
    </source>
</reference>
<dbReference type="STRING" id="1055723.SAMN05216293_3252"/>
<evidence type="ECO:0000313" key="2">
    <source>
        <dbReference type="EMBL" id="SFC28377.1"/>
    </source>
</evidence>
<comment type="caution">
    <text evidence="3">The sequence shown here is derived from an EMBL/GenBank/DDBJ whole genome shotgun (WGS) entry which is preliminary data.</text>
</comment>
<evidence type="ECO:0000313" key="4">
    <source>
        <dbReference type="Proteomes" id="UP000184031"/>
    </source>
</evidence>
<dbReference type="Pfam" id="PF01844">
    <property type="entry name" value="HNH"/>
    <property type="match status" value="1"/>
</dbReference>
<gene>
    <name evidence="2" type="ORF">SAMN04487891_108115</name>
    <name evidence="3" type="ORF">SAMN05216293_3252</name>
</gene>
<dbReference type="EMBL" id="FRAT01000009">
    <property type="protein sequence ID" value="SHL34246.1"/>
    <property type="molecule type" value="Genomic_DNA"/>
</dbReference>
<dbReference type="AlphaFoldDB" id="A0A1M6ZV15"/>
<evidence type="ECO:0000259" key="1">
    <source>
        <dbReference type="SMART" id="SM00507"/>
    </source>
</evidence>
<dbReference type="GO" id="GO:0003676">
    <property type="term" value="F:nucleic acid binding"/>
    <property type="evidence" value="ECO:0007669"/>
    <property type="project" value="InterPro"/>
</dbReference>
<dbReference type="GO" id="GO:0004519">
    <property type="term" value="F:endonuclease activity"/>
    <property type="evidence" value="ECO:0007669"/>
    <property type="project" value="InterPro"/>
</dbReference>
<dbReference type="CDD" id="cd00085">
    <property type="entry name" value="HNHc"/>
    <property type="match status" value="1"/>
</dbReference>
<sequence length="187" mass="21788">MAVYNTSSDSANTAIRAFLTKVGEYYWGKSFNTGSGNSKKIFEQIKNEVFGSKCAYCGIQSNKLQIEHLIMFNRAQYGLHHPGNVVPACQSCNKRRRDNSSNYLNWEEHLEQICRENDDLNSFFERKKRIQTHMQKGKFRYPELNEAEQHAIRVIANSLYENIKTENDKALKMYQELDSAFVKKITR</sequence>
<dbReference type="InterPro" id="IPR002711">
    <property type="entry name" value="HNH"/>
</dbReference>
<evidence type="ECO:0000313" key="3">
    <source>
        <dbReference type="EMBL" id="SHL34246.1"/>
    </source>
</evidence>
<dbReference type="GO" id="GO:0008270">
    <property type="term" value="F:zinc ion binding"/>
    <property type="evidence" value="ECO:0007669"/>
    <property type="project" value="InterPro"/>
</dbReference>
<feature type="domain" description="HNH nuclease" evidence="1">
    <location>
        <begin position="44"/>
        <end position="94"/>
    </location>
</feature>
<evidence type="ECO:0000313" key="5">
    <source>
        <dbReference type="Proteomes" id="UP000198940"/>
    </source>
</evidence>
<proteinExistence type="predicted"/>
<organism evidence="3 4">
    <name type="scientific">Flagellimonas taeanensis</name>
    <dbReference type="NCBI Taxonomy" id="1005926"/>
    <lineage>
        <taxon>Bacteria</taxon>
        <taxon>Pseudomonadati</taxon>
        <taxon>Bacteroidota</taxon>
        <taxon>Flavobacteriia</taxon>
        <taxon>Flavobacteriales</taxon>
        <taxon>Flavobacteriaceae</taxon>
        <taxon>Flagellimonas</taxon>
    </lineage>
</organism>
<dbReference type="RefSeq" id="WP_072881837.1">
    <property type="nucleotide sequence ID" value="NZ_FOKU01000008.1"/>
</dbReference>
<dbReference type="Gene3D" id="1.10.30.50">
    <property type="match status" value="1"/>
</dbReference>
<dbReference type="SMART" id="SM00507">
    <property type="entry name" value="HNHc"/>
    <property type="match status" value="1"/>
</dbReference>
<dbReference type="EMBL" id="FOKU01000008">
    <property type="protein sequence ID" value="SFC28377.1"/>
    <property type="molecule type" value="Genomic_DNA"/>
</dbReference>
<dbReference type="InterPro" id="IPR003615">
    <property type="entry name" value="HNH_nuc"/>
</dbReference>
<dbReference type="Proteomes" id="UP000198940">
    <property type="component" value="Unassembled WGS sequence"/>
</dbReference>
<dbReference type="Proteomes" id="UP000184031">
    <property type="component" value="Unassembled WGS sequence"/>
</dbReference>
<accession>A0A1M6ZV15</accession>
<keyword evidence="5" id="KW-1185">Reference proteome</keyword>
<dbReference type="OrthoDB" id="9802901at2"/>